<accession>A0A0M0JQ20</accession>
<evidence type="ECO:0000313" key="1">
    <source>
        <dbReference type="EMBL" id="KOO28684.1"/>
    </source>
</evidence>
<gene>
    <name evidence="1" type="ORF">Ctob_007429</name>
</gene>
<protein>
    <submittedName>
        <fullName evidence="1">Uncharacterized protein</fullName>
    </submittedName>
</protein>
<dbReference type="Proteomes" id="UP000037460">
    <property type="component" value="Unassembled WGS sequence"/>
</dbReference>
<reference evidence="2" key="1">
    <citation type="journal article" date="2015" name="PLoS Genet.">
        <title>Genome Sequence and Transcriptome Analyses of Chrysochromulina tobin: Metabolic Tools for Enhanced Algal Fitness in the Prominent Order Prymnesiales (Haptophyceae).</title>
        <authorList>
            <person name="Hovde B.T."/>
            <person name="Deodato C.R."/>
            <person name="Hunsperger H.M."/>
            <person name="Ryken S.A."/>
            <person name="Yost W."/>
            <person name="Jha R.K."/>
            <person name="Patterson J."/>
            <person name="Monnat R.J. Jr."/>
            <person name="Barlow S.B."/>
            <person name="Starkenburg S.R."/>
            <person name="Cattolico R.A."/>
        </authorList>
    </citation>
    <scope>NUCLEOTIDE SEQUENCE</scope>
    <source>
        <strain evidence="2">CCMP291</strain>
    </source>
</reference>
<evidence type="ECO:0000313" key="2">
    <source>
        <dbReference type="Proteomes" id="UP000037460"/>
    </source>
</evidence>
<dbReference type="EMBL" id="JWZX01002529">
    <property type="protein sequence ID" value="KOO28684.1"/>
    <property type="molecule type" value="Genomic_DNA"/>
</dbReference>
<sequence length="466" mass="51640">MGEATPGVFVPDYEQLLQAEEAVPIAVSASGNEAHPANAPPLWLVRTLRGRNRVIAAGAGMRFEVLPTSRVQPARLQAGKSLLLRFLDPPLLQRGVYLGTPVATRFEARIHGLVQWQPLRVWISGHGFARSGSPWWNYSTATTLDESNRAMWELSFAPDPACLSALPRPRPPWLSAERYEACKAGREGRRKGETMPAEGCCICLQVADRLDTEHGERGFATTGTLRKVEQIARQNGIAPGVLWRNADDAIVRFLMMQQRAFAQEANGSSLSRWQSPFSVDVAFGSDGKAWVYDSHLLPTWKRPAHWRQWLVDRGNALGLYASMMLGMSHVLTPVDEVDELHRPFLPSLGNDSRVSAPLLLEFLRDQGFASVLGFRRAWPSPQSSRLERVASPQDAEFAALLERSGLLLPSVDALKGGCNARRRADLLLRETIWPFGGRLYANVTQPPLCEHTARVLEEWGRSGSGN</sequence>
<dbReference type="AlphaFoldDB" id="A0A0M0JQ20"/>
<organism evidence="1 2">
    <name type="scientific">Chrysochromulina tobinii</name>
    <dbReference type="NCBI Taxonomy" id="1460289"/>
    <lineage>
        <taxon>Eukaryota</taxon>
        <taxon>Haptista</taxon>
        <taxon>Haptophyta</taxon>
        <taxon>Prymnesiophyceae</taxon>
        <taxon>Prymnesiales</taxon>
        <taxon>Chrysochromulinaceae</taxon>
        <taxon>Chrysochromulina</taxon>
    </lineage>
</organism>
<keyword evidence="2" id="KW-1185">Reference proteome</keyword>
<proteinExistence type="predicted"/>
<comment type="caution">
    <text evidence="1">The sequence shown here is derived from an EMBL/GenBank/DDBJ whole genome shotgun (WGS) entry which is preliminary data.</text>
</comment>
<name>A0A0M0JQ20_9EUKA</name>